<protein>
    <submittedName>
        <fullName evidence="1">Uncharacterized protein</fullName>
    </submittedName>
</protein>
<organism evidence="1">
    <name type="scientific">Petromyces alliaceus</name>
    <name type="common">Aspergillus alliaceus</name>
    <dbReference type="NCBI Taxonomy" id="209559"/>
    <lineage>
        <taxon>Eukaryota</taxon>
        <taxon>Fungi</taxon>
        <taxon>Dikarya</taxon>
        <taxon>Ascomycota</taxon>
        <taxon>Pezizomycotina</taxon>
        <taxon>Eurotiomycetes</taxon>
        <taxon>Eurotiomycetidae</taxon>
        <taxon>Eurotiales</taxon>
        <taxon>Aspergillaceae</taxon>
        <taxon>Aspergillus</taxon>
        <taxon>Aspergillus subgen. Circumdati</taxon>
    </lineage>
</organism>
<proteinExistence type="predicted"/>
<reference evidence="1" key="1">
    <citation type="submission" date="2019-04" db="EMBL/GenBank/DDBJ databases">
        <title>Friends and foes A comparative genomics studyof 23 Aspergillus species from section Flavi.</title>
        <authorList>
            <consortium name="DOE Joint Genome Institute"/>
            <person name="Kjaerbolling I."/>
            <person name="Vesth T."/>
            <person name="Frisvad J.C."/>
            <person name="Nybo J.L."/>
            <person name="Theobald S."/>
            <person name="Kildgaard S."/>
            <person name="Isbrandt T."/>
            <person name="Kuo A."/>
            <person name="Sato A."/>
            <person name="Lyhne E.K."/>
            <person name="Kogle M.E."/>
            <person name="Wiebenga A."/>
            <person name="Kun R.S."/>
            <person name="Lubbers R.J."/>
            <person name="Makela M.R."/>
            <person name="Barry K."/>
            <person name="Chovatia M."/>
            <person name="Clum A."/>
            <person name="Daum C."/>
            <person name="Haridas S."/>
            <person name="He G."/>
            <person name="LaButti K."/>
            <person name="Lipzen A."/>
            <person name="Mondo S."/>
            <person name="Riley R."/>
            <person name="Salamov A."/>
            <person name="Simmons B.A."/>
            <person name="Magnuson J.K."/>
            <person name="Henrissat B."/>
            <person name="Mortensen U.H."/>
            <person name="Larsen T.O."/>
            <person name="Devries R.P."/>
            <person name="Grigoriev I.V."/>
            <person name="Machida M."/>
            <person name="Baker S.E."/>
            <person name="Andersen M.R."/>
        </authorList>
    </citation>
    <scope>NUCLEOTIDE SEQUENCE [LARGE SCALE GENOMIC DNA]</scope>
    <source>
        <strain evidence="1">IBT 14317</strain>
    </source>
</reference>
<accession>A0A5N7C3D1</accession>
<name>A0A5N6FQ70_PETAA</name>
<sequence>MSCLFLACLLAYALSFFLCFHANATKSMTLSSSFFSFTSDFASTNFIFSISCPLFLFSYTHSACTITTPALHLF</sequence>
<accession>A0A5N6FQ70</accession>
<gene>
    <name evidence="1" type="ORF">BDV23DRAFT_112886</name>
</gene>
<dbReference type="Proteomes" id="UP000326877">
    <property type="component" value="Unassembled WGS sequence"/>
</dbReference>
<dbReference type="AlphaFoldDB" id="A0A5N6FQ70"/>
<dbReference type="EMBL" id="ML735279">
    <property type="protein sequence ID" value="KAE8388363.1"/>
    <property type="molecule type" value="Genomic_DNA"/>
</dbReference>
<evidence type="ECO:0000313" key="1">
    <source>
        <dbReference type="EMBL" id="KAE8388363.1"/>
    </source>
</evidence>